<dbReference type="InterPro" id="IPR027056">
    <property type="entry name" value="Gluconate_2DH_su3"/>
</dbReference>
<organism evidence="2 3">
    <name type="scientific">Halosegnis longus</name>
    <dbReference type="NCBI Taxonomy" id="2216012"/>
    <lineage>
        <taxon>Archaea</taxon>
        <taxon>Methanobacteriati</taxon>
        <taxon>Methanobacteriota</taxon>
        <taxon>Stenosarchaea group</taxon>
        <taxon>Halobacteria</taxon>
        <taxon>Halobacteriales</taxon>
        <taxon>Natronomonadaceae</taxon>
        <taxon>Halosegnis</taxon>
    </lineage>
</organism>
<dbReference type="Proteomes" id="UP000270581">
    <property type="component" value="Unassembled WGS sequence"/>
</dbReference>
<sequence>MELSRRDLAKALGAVGLGVGAGVGVHQLRDDADSQTTPGPLDESDLATLVALGRVVYPTAVDGIESFVRRFTQTRASARPDHAREVAATIEYLDTYSETLDDAPFRDLSSDRRAATLEQMGADTADPDPEGSDVERVRYYLINDLLFALYSTPTGGELVGTENPMGHPGGTQSYQRGPQA</sequence>
<name>A0AAJ4R900_9EURY</name>
<dbReference type="AlphaFoldDB" id="A0AAJ4R900"/>
<dbReference type="Pfam" id="PF13618">
    <property type="entry name" value="Gluconate_2-dh3"/>
    <property type="match status" value="1"/>
</dbReference>
<dbReference type="RefSeq" id="WP_075936441.1">
    <property type="nucleotide sequence ID" value="NZ_BDJH01000002.1"/>
</dbReference>
<evidence type="ECO:0000313" key="2">
    <source>
        <dbReference type="EMBL" id="RNJ26440.1"/>
    </source>
</evidence>
<feature type="region of interest" description="Disordered" evidence="1">
    <location>
        <begin position="158"/>
        <end position="180"/>
    </location>
</feature>
<proteinExistence type="predicted"/>
<dbReference type="EMBL" id="RJJC01000001">
    <property type="protein sequence ID" value="RNJ26440.1"/>
    <property type="molecule type" value="Genomic_DNA"/>
</dbReference>
<reference evidence="2 3" key="1">
    <citation type="submission" date="2018-11" db="EMBL/GenBank/DDBJ databases">
        <title>Genome sequences of Natronomonas sp. CBA1133.</title>
        <authorList>
            <person name="Roh S.W."/>
            <person name="Cha I.-T."/>
        </authorList>
    </citation>
    <scope>NUCLEOTIDE SEQUENCE [LARGE SCALE GENOMIC DNA]</scope>
    <source>
        <strain evidence="2 3">CBA1133</strain>
    </source>
</reference>
<evidence type="ECO:0000256" key="1">
    <source>
        <dbReference type="SAM" id="MobiDB-lite"/>
    </source>
</evidence>
<gene>
    <name evidence="2" type="ORF">Nmn1133_07005</name>
</gene>
<evidence type="ECO:0000313" key="3">
    <source>
        <dbReference type="Proteomes" id="UP000270581"/>
    </source>
</evidence>
<accession>A0AAJ4R900</accession>
<protein>
    <submittedName>
        <fullName evidence="2">Gluconate 2-dehydrogenase subunit 3 family protein</fullName>
    </submittedName>
</protein>
<keyword evidence="3" id="KW-1185">Reference proteome</keyword>
<comment type="caution">
    <text evidence="2">The sequence shown here is derived from an EMBL/GenBank/DDBJ whole genome shotgun (WGS) entry which is preliminary data.</text>
</comment>
<feature type="compositionally biased region" description="Polar residues" evidence="1">
    <location>
        <begin position="170"/>
        <end position="180"/>
    </location>
</feature>